<dbReference type="Pfam" id="PF04084">
    <property type="entry name" value="RecA-like_ORC2"/>
    <property type="match status" value="1"/>
</dbReference>
<evidence type="ECO:0000259" key="7">
    <source>
        <dbReference type="Pfam" id="PF04084"/>
    </source>
</evidence>
<sequence>MEEYTDSGEDKNVFSDDDNDNNYFTISTQKNRTSKNTDSSPLDPKRLAEEISKIEPKHEKEKKKLFESYFKFKENLENGGDNYCFKFNKMYNDLKLDYSVLVSGFGSKVQLIETFINELCTDGPSIHFKGYLPNLSVKDLLFKITFSLFGVDKKITSPIIHCNFIKSIFESGGKDINKIRQTYGGTFEYGIPDHLYIVIHNIDGYSLRNESSQTTLALLATIPQIHMIATVDAIGAQLLWDNRMLSNFNWTTYSMPTYQPYDLELSYEVDTKGGVGNGTNKNLQPSTILTVLKSLTGISTDIFKELLTCLIEKKKKKIEFKILFDICRDNFLVSSELGLKIQLREFIDHKIIIQKDIGDTAFLILPIEISVMEFILSQLESST</sequence>
<evidence type="ECO:0000313" key="9">
    <source>
        <dbReference type="EMBL" id="KAK5575741.1"/>
    </source>
</evidence>
<dbReference type="InterPro" id="IPR056772">
    <property type="entry name" value="RecA-like_ORC2"/>
</dbReference>
<gene>
    <name evidence="9" type="ORF">RB653_006875</name>
</gene>
<reference evidence="9 10" key="1">
    <citation type="submission" date="2023-11" db="EMBL/GenBank/DDBJ databases">
        <title>Dfirmibasis_genome.</title>
        <authorList>
            <person name="Edelbroek B."/>
            <person name="Kjellin J."/>
            <person name="Jerlstrom-Hultqvist J."/>
            <person name="Soderbom F."/>
        </authorList>
    </citation>
    <scope>NUCLEOTIDE SEQUENCE [LARGE SCALE GENOMIC DNA]</scope>
    <source>
        <strain evidence="9 10">TNS-C-14</strain>
    </source>
</reference>
<dbReference type="AlphaFoldDB" id="A0AAN7TTP8"/>
<dbReference type="Proteomes" id="UP001344447">
    <property type="component" value="Unassembled WGS sequence"/>
</dbReference>
<keyword evidence="4 5" id="KW-0539">Nucleus</keyword>
<evidence type="ECO:0000256" key="6">
    <source>
        <dbReference type="SAM" id="MobiDB-lite"/>
    </source>
</evidence>
<proteinExistence type="inferred from homology"/>
<dbReference type="PANTHER" id="PTHR14052">
    <property type="entry name" value="ORIGIN RECOGNITION COMPLEX SUBUNIT 2"/>
    <property type="match status" value="1"/>
</dbReference>
<feature type="domain" description="Origin recognition complex subunit 2 winged-helix" evidence="8">
    <location>
        <begin position="313"/>
        <end position="367"/>
    </location>
</feature>
<keyword evidence="10" id="KW-1185">Reference proteome</keyword>
<comment type="subunit">
    <text evidence="5">Component of the origin recognition complex (ORC).</text>
</comment>
<evidence type="ECO:0000313" key="10">
    <source>
        <dbReference type="Proteomes" id="UP001344447"/>
    </source>
</evidence>
<evidence type="ECO:0000256" key="1">
    <source>
        <dbReference type="ARBA" id="ARBA00004123"/>
    </source>
</evidence>
<evidence type="ECO:0000256" key="3">
    <source>
        <dbReference type="ARBA" id="ARBA00022705"/>
    </source>
</evidence>
<keyword evidence="3 5" id="KW-0235">DNA replication</keyword>
<dbReference type="EMBL" id="JAVFKY010000005">
    <property type="protein sequence ID" value="KAK5575741.1"/>
    <property type="molecule type" value="Genomic_DNA"/>
</dbReference>
<comment type="subcellular location">
    <subcellularLocation>
        <location evidence="1 5">Nucleus</location>
    </subcellularLocation>
</comment>
<feature type="region of interest" description="Disordered" evidence="6">
    <location>
        <begin position="1"/>
        <end position="49"/>
    </location>
</feature>
<feature type="compositionally biased region" description="Polar residues" evidence="6">
    <location>
        <begin position="21"/>
        <end position="40"/>
    </location>
</feature>
<feature type="domain" description="Origin recognition complex subunit 2 RecA-like" evidence="7">
    <location>
        <begin position="83"/>
        <end position="254"/>
    </location>
</feature>
<comment type="function">
    <text evidence="5">Component of the origin recognition complex (ORC) that binds origins of replication. DNA-binding is ATP-dependent. ORC is required to assemble the pre-replication complex necessary to initiate DNA replication.</text>
</comment>
<evidence type="ECO:0000256" key="5">
    <source>
        <dbReference type="RuleBase" id="RU368084"/>
    </source>
</evidence>
<evidence type="ECO:0000256" key="4">
    <source>
        <dbReference type="ARBA" id="ARBA00023242"/>
    </source>
</evidence>
<organism evidence="9 10">
    <name type="scientific">Dictyostelium firmibasis</name>
    <dbReference type="NCBI Taxonomy" id="79012"/>
    <lineage>
        <taxon>Eukaryota</taxon>
        <taxon>Amoebozoa</taxon>
        <taxon>Evosea</taxon>
        <taxon>Eumycetozoa</taxon>
        <taxon>Dictyostelia</taxon>
        <taxon>Dictyosteliales</taxon>
        <taxon>Dictyosteliaceae</taxon>
        <taxon>Dictyostelium</taxon>
    </lineage>
</organism>
<evidence type="ECO:0000259" key="8">
    <source>
        <dbReference type="Pfam" id="PF24882"/>
    </source>
</evidence>
<dbReference type="InterPro" id="IPR056773">
    <property type="entry name" value="WHD_ORC2"/>
</dbReference>
<dbReference type="Pfam" id="PF24882">
    <property type="entry name" value="WHD_ORC2"/>
    <property type="match status" value="1"/>
</dbReference>
<dbReference type="GO" id="GO:0006260">
    <property type="term" value="P:DNA replication"/>
    <property type="evidence" value="ECO:0007669"/>
    <property type="project" value="UniProtKB-UniRule"/>
</dbReference>
<dbReference type="InterPro" id="IPR007220">
    <property type="entry name" value="ORC2"/>
</dbReference>
<name>A0AAN7TTP8_9MYCE</name>
<comment type="caution">
    <text evidence="9">The sequence shown here is derived from an EMBL/GenBank/DDBJ whole genome shotgun (WGS) entry which is preliminary data.</text>
</comment>
<dbReference type="GO" id="GO:0003688">
    <property type="term" value="F:DNA replication origin binding"/>
    <property type="evidence" value="ECO:0007669"/>
    <property type="project" value="UniProtKB-UniRule"/>
</dbReference>
<comment type="similarity">
    <text evidence="2 5">Belongs to the ORC2 family.</text>
</comment>
<dbReference type="PANTHER" id="PTHR14052:SF0">
    <property type="entry name" value="ORIGIN RECOGNITION COMPLEX SUBUNIT 2"/>
    <property type="match status" value="1"/>
</dbReference>
<dbReference type="GO" id="GO:0005664">
    <property type="term" value="C:nuclear origin of replication recognition complex"/>
    <property type="evidence" value="ECO:0007669"/>
    <property type="project" value="UniProtKB-UniRule"/>
</dbReference>
<protein>
    <recommendedName>
        <fullName evidence="5">Origin recognition complex subunit 2</fullName>
    </recommendedName>
</protein>
<evidence type="ECO:0000256" key="2">
    <source>
        <dbReference type="ARBA" id="ARBA00007421"/>
    </source>
</evidence>
<accession>A0AAN7TTP8</accession>